<organism evidence="2 3">
    <name type="scientific">Lupinus luteus</name>
    <name type="common">European yellow lupine</name>
    <dbReference type="NCBI Taxonomy" id="3873"/>
    <lineage>
        <taxon>Eukaryota</taxon>
        <taxon>Viridiplantae</taxon>
        <taxon>Streptophyta</taxon>
        <taxon>Embryophyta</taxon>
        <taxon>Tracheophyta</taxon>
        <taxon>Spermatophyta</taxon>
        <taxon>Magnoliopsida</taxon>
        <taxon>eudicotyledons</taxon>
        <taxon>Gunneridae</taxon>
        <taxon>Pentapetalae</taxon>
        <taxon>rosids</taxon>
        <taxon>fabids</taxon>
        <taxon>Fabales</taxon>
        <taxon>Fabaceae</taxon>
        <taxon>Papilionoideae</taxon>
        <taxon>50 kb inversion clade</taxon>
        <taxon>genistoids sensu lato</taxon>
        <taxon>core genistoids</taxon>
        <taxon>Genisteae</taxon>
        <taxon>Lupinus</taxon>
    </lineage>
</organism>
<evidence type="ECO:0000313" key="2">
    <source>
        <dbReference type="EMBL" id="CAL0322861.1"/>
    </source>
</evidence>
<dbReference type="PANTHER" id="PTHR45824">
    <property type="entry name" value="GH16843P"/>
    <property type="match status" value="1"/>
</dbReference>
<sequence length="270" mass="31042">MLKSTIKWRFEFKPEKIQWDDIAQEASTGTLYKADYLDKQGRIVLVMRPGIQGTNSATGQIKYLVYCLENAILNLSSNQEQMVWLIDFQGWSTSSISLKVTKETAQVLQDHYPERLAFAIFYNPPKVFESFLMMAKPFLEPSTQKKVTFAYPDNPRSCMVMEELFDMNKLETYFGGKNTVGFNYETYAQKMKDDDKKMSNFIDSGCSSPNNYFSNDVSESQLSDDNDSEDEISCDEAVCSNLEEDNNQIKQGQILCLQHDSKNEILEPKR</sequence>
<accession>A0AAV1XM67</accession>
<gene>
    <name evidence="2" type="ORF">LLUT_LOCUS23921</name>
</gene>
<keyword evidence="3" id="KW-1185">Reference proteome</keyword>
<proteinExistence type="predicted"/>
<dbReference type="AlphaFoldDB" id="A0AAV1XM67"/>
<dbReference type="CDD" id="cd00170">
    <property type="entry name" value="SEC14"/>
    <property type="match status" value="1"/>
</dbReference>
<protein>
    <recommendedName>
        <fullName evidence="1">CRAL-TRIO domain-containing protein</fullName>
    </recommendedName>
</protein>
<name>A0AAV1XM67_LUPLU</name>
<dbReference type="GO" id="GO:0008526">
    <property type="term" value="F:phosphatidylinositol transfer activity"/>
    <property type="evidence" value="ECO:0007669"/>
    <property type="project" value="TreeGrafter"/>
</dbReference>
<dbReference type="Pfam" id="PF00650">
    <property type="entry name" value="CRAL_TRIO"/>
    <property type="match status" value="1"/>
</dbReference>
<evidence type="ECO:0000259" key="1">
    <source>
        <dbReference type="PROSITE" id="PS50191"/>
    </source>
</evidence>
<reference evidence="2 3" key="1">
    <citation type="submission" date="2024-03" db="EMBL/GenBank/DDBJ databases">
        <authorList>
            <person name="Martinez-Hernandez J."/>
        </authorList>
    </citation>
    <scope>NUCLEOTIDE SEQUENCE [LARGE SCALE GENOMIC DNA]</scope>
</reference>
<dbReference type="Gene3D" id="3.40.525.10">
    <property type="entry name" value="CRAL-TRIO lipid binding domain"/>
    <property type="match status" value="1"/>
</dbReference>
<dbReference type="SMART" id="SM00516">
    <property type="entry name" value="SEC14"/>
    <property type="match status" value="1"/>
</dbReference>
<dbReference type="EMBL" id="CAXHTB010000016">
    <property type="protein sequence ID" value="CAL0322861.1"/>
    <property type="molecule type" value="Genomic_DNA"/>
</dbReference>
<comment type="caution">
    <text evidence="2">The sequence shown here is derived from an EMBL/GenBank/DDBJ whole genome shotgun (WGS) entry which is preliminary data.</text>
</comment>
<feature type="domain" description="CRAL-TRIO" evidence="1">
    <location>
        <begin position="19"/>
        <end position="182"/>
    </location>
</feature>
<dbReference type="InterPro" id="IPR052578">
    <property type="entry name" value="PI_Transfer_CRAL-TRIO"/>
</dbReference>
<dbReference type="PROSITE" id="PS50191">
    <property type="entry name" value="CRAL_TRIO"/>
    <property type="match status" value="1"/>
</dbReference>
<dbReference type="InterPro" id="IPR001251">
    <property type="entry name" value="CRAL-TRIO_dom"/>
</dbReference>
<evidence type="ECO:0000313" key="3">
    <source>
        <dbReference type="Proteomes" id="UP001497480"/>
    </source>
</evidence>
<dbReference type="InterPro" id="IPR036865">
    <property type="entry name" value="CRAL-TRIO_dom_sf"/>
</dbReference>
<dbReference type="PANTHER" id="PTHR45824:SF18">
    <property type="entry name" value="OS01G0264700 PROTEIN"/>
    <property type="match status" value="1"/>
</dbReference>
<dbReference type="Proteomes" id="UP001497480">
    <property type="component" value="Unassembled WGS sequence"/>
</dbReference>
<dbReference type="SUPFAM" id="SSF52087">
    <property type="entry name" value="CRAL/TRIO domain"/>
    <property type="match status" value="1"/>
</dbReference>